<feature type="domain" description="CinA C-terminal" evidence="1">
    <location>
        <begin position="10"/>
        <end position="163"/>
    </location>
</feature>
<organism evidence="2 3">
    <name type="scientific">Pelolinea submarina</name>
    <dbReference type="NCBI Taxonomy" id="913107"/>
    <lineage>
        <taxon>Bacteria</taxon>
        <taxon>Bacillati</taxon>
        <taxon>Chloroflexota</taxon>
        <taxon>Anaerolineae</taxon>
        <taxon>Anaerolineales</taxon>
        <taxon>Anaerolineaceae</taxon>
        <taxon>Pelolinea</taxon>
    </lineage>
</organism>
<dbReference type="OrthoDB" id="9801454at2"/>
<name>A0A347ZNJ3_9CHLR</name>
<gene>
    <name evidence="2" type="ORF">DFR64_1844</name>
</gene>
<dbReference type="Proteomes" id="UP000256388">
    <property type="component" value="Unassembled WGS sequence"/>
</dbReference>
<sequence>MQTLNDALSKLSPTLKERGYYLTCAESCTGGLLGHLITNTAGSSNYFIGGFLTYSNQAKEQFLGVQSETLRLHGAVSRETVLEMARGARAAFSSRFPMERILALSTSGIAGPDGGSPEKPVGTVWIGFSSDTAERAEVFHFAGTREEVKLQSVLAALRMLSRELGLE</sequence>
<dbReference type="Gene3D" id="3.90.950.20">
    <property type="entry name" value="CinA-like"/>
    <property type="match status" value="1"/>
</dbReference>
<proteinExistence type="predicted"/>
<dbReference type="InterPro" id="IPR008136">
    <property type="entry name" value="CinA_C"/>
</dbReference>
<accession>A0A347ZNJ3</accession>
<dbReference type="SUPFAM" id="SSF142433">
    <property type="entry name" value="CinA-like"/>
    <property type="match status" value="1"/>
</dbReference>
<dbReference type="RefSeq" id="WP_116225131.1">
    <property type="nucleotide sequence ID" value="NZ_AP018437.1"/>
</dbReference>
<comment type="caution">
    <text evidence="2">The sequence shown here is derived from an EMBL/GenBank/DDBJ whole genome shotgun (WGS) entry which is preliminary data.</text>
</comment>
<evidence type="ECO:0000259" key="1">
    <source>
        <dbReference type="Pfam" id="PF02464"/>
    </source>
</evidence>
<dbReference type="EMBL" id="QUMS01000002">
    <property type="protein sequence ID" value="REG08477.1"/>
    <property type="molecule type" value="Genomic_DNA"/>
</dbReference>
<protein>
    <submittedName>
        <fullName evidence="2">Nicotinamide-nucleotide amidase</fullName>
    </submittedName>
</protein>
<evidence type="ECO:0000313" key="3">
    <source>
        <dbReference type="Proteomes" id="UP000256388"/>
    </source>
</evidence>
<dbReference type="InterPro" id="IPR036653">
    <property type="entry name" value="CinA-like_C"/>
</dbReference>
<dbReference type="Pfam" id="PF02464">
    <property type="entry name" value="CinA"/>
    <property type="match status" value="1"/>
</dbReference>
<reference evidence="2 3" key="1">
    <citation type="submission" date="2018-08" db="EMBL/GenBank/DDBJ databases">
        <title>Genomic Encyclopedia of Type Strains, Phase IV (KMG-IV): sequencing the most valuable type-strain genomes for metagenomic binning, comparative biology and taxonomic classification.</title>
        <authorList>
            <person name="Goeker M."/>
        </authorList>
    </citation>
    <scope>NUCLEOTIDE SEQUENCE [LARGE SCALE GENOMIC DNA]</scope>
    <source>
        <strain evidence="2 3">DSM 23923</strain>
    </source>
</reference>
<dbReference type="AlphaFoldDB" id="A0A347ZNJ3"/>
<evidence type="ECO:0000313" key="2">
    <source>
        <dbReference type="EMBL" id="REG08477.1"/>
    </source>
</evidence>
<dbReference type="NCBIfam" id="TIGR00199">
    <property type="entry name" value="PncC_domain"/>
    <property type="match status" value="1"/>
</dbReference>
<keyword evidence="3" id="KW-1185">Reference proteome</keyword>